<sequence length="304" mass="33162">MTMQNSGNSFSSQVLTEMVMQSFAGTSDSRLKEIIASLVRHLHGFVREIEPTLVEWKEGIDFLTEVGQKCDAVRQEFVLLSDVLGISMLVETINDLDSPGATDSTVLGPFHMTESPVRELGESIDMLASGTPLLVAGSVRAVTGTPIPYATVDVWQCNEQGFYDVQQPDLQPAGNGRGLFTADRQGRFWFFTVTPSHYPIPTDGPVGKLLSATNRHPFRPGHIHLIAHAGGFRELTTHVFVPDSPYLDSDAVFAVKESLVGEFARATDEEASQFEVEIESPVARVQLVLSPESEKDSGTRIGAV</sequence>
<evidence type="ECO:0000256" key="5">
    <source>
        <dbReference type="ARBA" id="ARBA00023002"/>
    </source>
</evidence>
<protein>
    <submittedName>
        <fullName evidence="8">Hydroxyquinol 1,2-dioxygenase</fullName>
        <ecNumber evidence="8">1.13.11.37</ecNumber>
    </submittedName>
</protein>
<dbReference type="PANTHER" id="PTHR33711:SF7">
    <property type="entry name" value="INTRADIOL RING-CLEAVAGE DIOXYGENASES DOMAIN-CONTAINING PROTEIN-RELATED"/>
    <property type="match status" value="1"/>
</dbReference>
<geneLocation type="plasmid" evidence="9">
    <name>pr1cp1</name>
</geneLocation>
<dbReference type="Gene3D" id="2.60.130.10">
    <property type="entry name" value="Aromatic compound dioxygenase"/>
    <property type="match status" value="1"/>
</dbReference>
<evidence type="ECO:0000256" key="4">
    <source>
        <dbReference type="ARBA" id="ARBA00022964"/>
    </source>
</evidence>
<dbReference type="Pfam" id="PF00775">
    <property type="entry name" value="Dioxygenase_C"/>
    <property type="match status" value="1"/>
</dbReference>
<dbReference type="PATRIC" id="fig|37919.13.peg.8449"/>
<evidence type="ECO:0000259" key="7">
    <source>
        <dbReference type="PROSITE" id="PS00083"/>
    </source>
</evidence>
<dbReference type="InterPro" id="IPR015889">
    <property type="entry name" value="Intradiol_dOase_core"/>
</dbReference>
<comment type="similarity">
    <text evidence="2">Belongs to the intradiol ring-cleavage dioxygenase family.</text>
</comment>
<dbReference type="GO" id="GO:0047074">
    <property type="term" value="F:4-hydroxycatechol 1,2-dioxygenase activity"/>
    <property type="evidence" value="ECO:0007669"/>
    <property type="project" value="UniProtKB-EC"/>
</dbReference>
<accession>A0A1B1KJ08</accession>
<comment type="cofactor">
    <cofactor evidence="1">
        <name>Fe(3+)</name>
        <dbReference type="ChEBI" id="CHEBI:29034"/>
    </cofactor>
</comment>
<dbReference type="EC" id="1.13.11.37" evidence="8"/>
<organism evidence="8 9">
    <name type="scientific">Rhodococcus opacus</name>
    <name type="common">Nocardia opaca</name>
    <dbReference type="NCBI Taxonomy" id="37919"/>
    <lineage>
        <taxon>Bacteria</taxon>
        <taxon>Bacillati</taxon>
        <taxon>Actinomycetota</taxon>
        <taxon>Actinomycetes</taxon>
        <taxon>Mycobacteriales</taxon>
        <taxon>Nocardiaceae</taxon>
        <taxon>Rhodococcus</taxon>
    </lineage>
</organism>
<feature type="domain" description="Intradiol ring-cleavage dioxygenases" evidence="7">
    <location>
        <begin position="135"/>
        <end position="163"/>
    </location>
</feature>
<evidence type="ECO:0000256" key="6">
    <source>
        <dbReference type="ARBA" id="ARBA00023004"/>
    </source>
</evidence>
<dbReference type="EMBL" id="CP009112">
    <property type="protein sequence ID" value="ANS32599.1"/>
    <property type="molecule type" value="Genomic_DNA"/>
</dbReference>
<name>A0A1B1KJ08_RHOOP</name>
<dbReference type="Pfam" id="PF04444">
    <property type="entry name" value="Dioxygenase_N"/>
    <property type="match status" value="1"/>
</dbReference>
<dbReference type="PROSITE" id="PS00083">
    <property type="entry name" value="INTRADIOL_DIOXYGENAS"/>
    <property type="match status" value="1"/>
</dbReference>
<evidence type="ECO:0000256" key="3">
    <source>
        <dbReference type="ARBA" id="ARBA00022723"/>
    </source>
</evidence>
<proteinExistence type="inferred from homology"/>
<keyword evidence="8" id="KW-0614">Plasmid</keyword>
<dbReference type="GO" id="GO:0018576">
    <property type="term" value="F:catechol 1,2-dioxygenase activity"/>
    <property type="evidence" value="ECO:0007669"/>
    <property type="project" value="InterPro"/>
</dbReference>
<dbReference type="Proteomes" id="UP000186108">
    <property type="component" value="Plasmid pR1CP1"/>
</dbReference>
<keyword evidence="5 8" id="KW-0560">Oxidoreductase</keyword>
<evidence type="ECO:0000256" key="2">
    <source>
        <dbReference type="ARBA" id="ARBA00007825"/>
    </source>
</evidence>
<dbReference type="GO" id="GO:0009712">
    <property type="term" value="P:catechol-containing compound metabolic process"/>
    <property type="evidence" value="ECO:0007669"/>
    <property type="project" value="InterPro"/>
</dbReference>
<gene>
    <name evidence="8" type="primary">chqB3</name>
    <name evidence="8" type="ORF">R1CP_40090</name>
</gene>
<keyword evidence="4 8" id="KW-0223">Dioxygenase</keyword>
<dbReference type="InterPro" id="IPR050770">
    <property type="entry name" value="Intradiol_RC_Dioxygenase"/>
</dbReference>
<keyword evidence="6" id="KW-0408">Iron</keyword>
<dbReference type="SUPFAM" id="SSF49482">
    <property type="entry name" value="Aromatic compound dioxygenase"/>
    <property type="match status" value="1"/>
</dbReference>
<dbReference type="AlphaFoldDB" id="A0A1B1KJ08"/>
<reference evidence="8 9" key="1">
    <citation type="submission" date="2014-07" db="EMBL/GenBank/DDBJ databases">
        <authorList>
            <person name="Zhang J.E."/>
            <person name="Yang H."/>
            <person name="Guo J."/>
            <person name="Deng Z."/>
            <person name="Luo H."/>
            <person name="Luo M."/>
            <person name="Zhao B."/>
        </authorList>
    </citation>
    <scope>NUCLEOTIDE SEQUENCE [LARGE SCALE GENOMIC DNA]</scope>
    <source>
        <strain evidence="8 9">1CP</strain>
        <plasmid evidence="9">Plasmid pr1cp1</plasmid>
    </source>
</reference>
<dbReference type="GO" id="GO:0008199">
    <property type="term" value="F:ferric iron binding"/>
    <property type="evidence" value="ECO:0007669"/>
    <property type="project" value="InterPro"/>
</dbReference>
<dbReference type="InterPro" id="IPR007535">
    <property type="entry name" value="Catechol_dOase_N"/>
</dbReference>
<dbReference type="PANTHER" id="PTHR33711">
    <property type="entry name" value="DIOXYGENASE, PUTATIVE (AFU_ORTHOLOGUE AFUA_2G02910)-RELATED"/>
    <property type="match status" value="1"/>
</dbReference>
<evidence type="ECO:0000313" key="8">
    <source>
        <dbReference type="EMBL" id="ANS32599.1"/>
    </source>
</evidence>
<keyword evidence="3" id="KW-0479">Metal-binding</keyword>
<dbReference type="RefSeq" id="WP_081315635.1">
    <property type="nucleotide sequence ID" value="NZ_CP009112.1"/>
</dbReference>
<evidence type="ECO:0000256" key="1">
    <source>
        <dbReference type="ARBA" id="ARBA00001965"/>
    </source>
</evidence>
<dbReference type="InterPro" id="IPR000627">
    <property type="entry name" value="Intradiol_dOase_C"/>
</dbReference>
<evidence type="ECO:0000313" key="9">
    <source>
        <dbReference type="Proteomes" id="UP000186108"/>
    </source>
</evidence>